<dbReference type="EMBL" id="JTAK01000002">
    <property type="protein sequence ID" value="KHO65942.1"/>
    <property type="molecule type" value="Genomic_DNA"/>
</dbReference>
<dbReference type="STRING" id="706570.PT85_07910"/>
<evidence type="ECO:0000313" key="4">
    <source>
        <dbReference type="Proteomes" id="UP000030980"/>
    </source>
</evidence>
<dbReference type="Gene3D" id="1.20.5.300">
    <property type="match status" value="1"/>
</dbReference>
<proteinExistence type="predicted"/>
<dbReference type="RefSeq" id="WP_039606344.1">
    <property type="nucleotide sequence ID" value="NZ_FMUP01000001.1"/>
</dbReference>
<accession>A0A0B3C345</accession>
<evidence type="ECO:0000313" key="3">
    <source>
        <dbReference type="EMBL" id="KHO65942.1"/>
    </source>
</evidence>
<dbReference type="InterPro" id="IPR021342">
    <property type="entry name" value="DUF2959"/>
</dbReference>
<reference evidence="3 4" key="1">
    <citation type="submission" date="2014-11" db="EMBL/GenBank/DDBJ databases">
        <title>Genome sequence of Pseudomonas tuomuerensis JCM 14085.</title>
        <authorList>
            <person name="Shin S.-K."/>
            <person name="Yi H."/>
        </authorList>
    </citation>
    <scope>NUCLEOTIDE SEQUENCE [LARGE SCALE GENOMIC DNA]</scope>
    <source>
        <strain evidence="3 4">JCM 14085</strain>
    </source>
</reference>
<evidence type="ECO:0000256" key="1">
    <source>
        <dbReference type="SAM" id="Coils"/>
    </source>
</evidence>
<dbReference type="OrthoDB" id="9780401at2"/>
<keyword evidence="2" id="KW-0732">Signal</keyword>
<dbReference type="Pfam" id="PF11172">
    <property type="entry name" value="DUF2959"/>
    <property type="match status" value="1"/>
</dbReference>
<evidence type="ECO:0000256" key="2">
    <source>
        <dbReference type="SAM" id="SignalP"/>
    </source>
</evidence>
<keyword evidence="1" id="KW-0175">Coiled coil</keyword>
<feature type="signal peptide" evidence="2">
    <location>
        <begin position="1"/>
        <end position="22"/>
    </location>
</feature>
<gene>
    <name evidence="3" type="ORF">PT85_07910</name>
</gene>
<protein>
    <submittedName>
        <fullName evidence="3">DNA repair protein</fullName>
    </submittedName>
</protein>
<feature type="coiled-coil region" evidence="1">
    <location>
        <begin position="177"/>
        <end position="215"/>
    </location>
</feature>
<name>A0A0B3C345_9PSED</name>
<feature type="chain" id="PRO_5002082569" evidence="2">
    <location>
        <begin position="23"/>
        <end position="216"/>
    </location>
</feature>
<dbReference type="PROSITE" id="PS51257">
    <property type="entry name" value="PROKAR_LIPOPROTEIN"/>
    <property type="match status" value="1"/>
</dbReference>
<feature type="coiled-coil region" evidence="1">
    <location>
        <begin position="35"/>
        <end position="62"/>
    </location>
</feature>
<comment type="caution">
    <text evidence="3">The sequence shown here is derived from an EMBL/GenBank/DDBJ whole genome shotgun (WGS) entry which is preliminary data.</text>
</comment>
<sequence length="216" mass="24551">MLRPLSALLFTALLGLTGCQSAYYAAMEKVGVHKRDILVDRVEEARDSQQEAKEQFQSALDRYRSVVQVKGGELEARYEALNKEYLASESSAKEVRARIEAVEDVAEALFEEWEGELKLYSNASLRNASAAELKRTRAQYKTLLGRMRAAERRIEPVLSVLRDQVLFLKHNLNARAISALQGEYRTLQGNVDQLLRDMQRAIDEADTFVRNLQQNS</sequence>
<organism evidence="3 4">
    <name type="scientific">Pseudomonas flexibilis</name>
    <dbReference type="NCBI Taxonomy" id="706570"/>
    <lineage>
        <taxon>Bacteria</taxon>
        <taxon>Pseudomonadati</taxon>
        <taxon>Pseudomonadota</taxon>
        <taxon>Gammaproteobacteria</taxon>
        <taxon>Pseudomonadales</taxon>
        <taxon>Pseudomonadaceae</taxon>
        <taxon>Pseudomonas</taxon>
    </lineage>
</organism>
<dbReference type="Proteomes" id="UP000030980">
    <property type="component" value="Unassembled WGS sequence"/>
</dbReference>
<keyword evidence="4" id="KW-1185">Reference proteome</keyword>
<feature type="coiled-coil region" evidence="1">
    <location>
        <begin position="92"/>
        <end position="153"/>
    </location>
</feature>
<dbReference type="AlphaFoldDB" id="A0A0B3C345"/>